<name>A0A318LCK7_9PSEU</name>
<dbReference type="EMBL" id="MASU01000014">
    <property type="protein sequence ID" value="PXY22028.1"/>
    <property type="molecule type" value="Genomic_DNA"/>
</dbReference>
<gene>
    <name evidence="2" type="ORF">BA062_31335</name>
</gene>
<feature type="region of interest" description="Disordered" evidence="1">
    <location>
        <begin position="1"/>
        <end position="59"/>
    </location>
</feature>
<proteinExistence type="predicted"/>
<sequence length="73" mass="7272">MQAIPTAANANDTSSAVGTSSSAHGEATSPSTLITPKNASAYRPPRSTAQAISPSAMSSGPMGVASIASYVFW</sequence>
<organism evidence="2 3">
    <name type="scientific">Prauserella flavalba</name>
    <dbReference type="NCBI Taxonomy" id="1477506"/>
    <lineage>
        <taxon>Bacteria</taxon>
        <taxon>Bacillati</taxon>
        <taxon>Actinomycetota</taxon>
        <taxon>Actinomycetes</taxon>
        <taxon>Pseudonocardiales</taxon>
        <taxon>Pseudonocardiaceae</taxon>
        <taxon>Prauserella</taxon>
    </lineage>
</organism>
<protein>
    <submittedName>
        <fullName evidence="2">Uncharacterized protein</fullName>
    </submittedName>
</protein>
<comment type="caution">
    <text evidence="2">The sequence shown here is derived from an EMBL/GenBank/DDBJ whole genome shotgun (WGS) entry which is preliminary data.</text>
</comment>
<dbReference type="AlphaFoldDB" id="A0A318LCK7"/>
<reference evidence="2 3" key="1">
    <citation type="submission" date="2016-07" db="EMBL/GenBank/DDBJ databases">
        <title>Draft genome sequence of Prauserella sp. YIM 121212, isolated from alkaline soil.</title>
        <authorList>
            <person name="Ruckert C."/>
            <person name="Albersmeier A."/>
            <person name="Jiang C.-L."/>
            <person name="Jiang Y."/>
            <person name="Kalinowski J."/>
            <person name="Schneider O."/>
            <person name="Winkler A."/>
            <person name="Zotchev S.B."/>
        </authorList>
    </citation>
    <scope>NUCLEOTIDE SEQUENCE [LARGE SCALE GENOMIC DNA]</scope>
    <source>
        <strain evidence="2 3">YIM 121212</strain>
    </source>
</reference>
<evidence type="ECO:0000256" key="1">
    <source>
        <dbReference type="SAM" id="MobiDB-lite"/>
    </source>
</evidence>
<accession>A0A318LCK7</accession>
<evidence type="ECO:0000313" key="3">
    <source>
        <dbReference type="Proteomes" id="UP000247892"/>
    </source>
</evidence>
<feature type="compositionally biased region" description="Polar residues" evidence="1">
    <location>
        <begin position="8"/>
        <end position="38"/>
    </location>
</feature>
<evidence type="ECO:0000313" key="2">
    <source>
        <dbReference type="EMBL" id="PXY22028.1"/>
    </source>
</evidence>
<feature type="compositionally biased region" description="Polar residues" evidence="1">
    <location>
        <begin position="47"/>
        <end position="58"/>
    </location>
</feature>
<dbReference type="Proteomes" id="UP000247892">
    <property type="component" value="Unassembled WGS sequence"/>
</dbReference>
<keyword evidence="3" id="KW-1185">Reference proteome</keyword>